<evidence type="ECO:0000313" key="3">
    <source>
        <dbReference type="Proteomes" id="UP000516304"/>
    </source>
</evidence>
<keyword evidence="3" id="KW-1185">Reference proteome</keyword>
<protein>
    <recommendedName>
        <fullName evidence="1">DUF2341 domain-containing protein</fullName>
    </recommendedName>
</protein>
<sequence>MNRVRIKFIAVAFALLLILGTFGLAVPGINVDVQGVGAGSQRLVSPILQGSIWFNTGLTSSELVFSEDLPAGTQIYVSLRDANNNTIAYNYSIVLTSDLTAGSILRYSLVNPNGASRADVARAVVTVMTPDYQTTFTSGNILVTSRELGVGTANTTVFCTPITVKENSGQTLYNYSVLVVLDDSANNNNEAWSVDWNVINTTNLYFTDDAGNPLYFWVQRLDTVNRIAYLWVKLPELTAGSSKTICLNYGVWPNPYSSYHNLYRTFLFVDDFNTFNTAAWESNVPVTVTNSYLELSSNQWVWTKKTFGTHYAVHIGAYLVYDDGTRFNNAPNTNTRYYSLGPFFMGYIAPDNTAYAEGAGGRYRSTIFWGTIFDSEAKGLLTFTLPGDPDATGYWDASRTNSQYPWSTDVYITMTLYNGQLNFYQKNPDGNWGNVSTYTQMSSYAVTVTGDGRIGFGQWSDYKNEPSRYYWIVVRNYVDPEPSVSVGYWYYKLVFHPQPPATTAVGSPLTAVALASVQGLNDALLAGKSVPLRFPISLQVPSNNTPLIQVGNGTEERIKELVSNLTPVADGP</sequence>
<reference evidence="2 3" key="1">
    <citation type="submission" date="2020-09" db="EMBL/GenBank/DDBJ databases">
        <authorList>
            <person name="Courtine D."/>
        </authorList>
    </citation>
    <scope>NUCLEOTIDE SEQUENCE [LARGE SCALE GENOMIC DNA]</scope>
    <source>
        <strain evidence="2 3">IRI35c</strain>
    </source>
</reference>
<gene>
    <name evidence="2" type="ORF">TIRI35C_1342</name>
</gene>
<dbReference type="EMBL" id="LR881183">
    <property type="protein sequence ID" value="CAD5244496.1"/>
    <property type="molecule type" value="Genomic_DNA"/>
</dbReference>
<dbReference type="AlphaFoldDB" id="A0A7G2D953"/>
<dbReference type="KEGG" id="tcq:TIRI35C_1342"/>
<dbReference type="GeneID" id="58919083"/>
<name>A0A7G2D953_9EURY</name>
<proteinExistence type="predicted"/>
<dbReference type="Pfam" id="PF10102">
    <property type="entry name" value="DUF2341"/>
    <property type="match status" value="1"/>
</dbReference>
<dbReference type="InterPro" id="IPR018765">
    <property type="entry name" value="DUF2341"/>
</dbReference>
<evidence type="ECO:0000313" key="2">
    <source>
        <dbReference type="EMBL" id="CAD5244496.1"/>
    </source>
</evidence>
<dbReference type="RefSeq" id="WP_188202245.1">
    <property type="nucleotide sequence ID" value="NZ_LR881183.1"/>
</dbReference>
<dbReference type="Proteomes" id="UP000516304">
    <property type="component" value="Chromosome TIRI35C"/>
</dbReference>
<organism evidence="2 3">
    <name type="scientific">Thermococcus camini</name>
    <dbReference type="NCBI Taxonomy" id="2016373"/>
    <lineage>
        <taxon>Archaea</taxon>
        <taxon>Methanobacteriati</taxon>
        <taxon>Methanobacteriota</taxon>
        <taxon>Thermococci</taxon>
        <taxon>Thermococcales</taxon>
        <taxon>Thermococcaceae</taxon>
        <taxon>Thermococcus</taxon>
    </lineage>
</organism>
<accession>A0A7G2D953</accession>
<evidence type="ECO:0000259" key="1">
    <source>
        <dbReference type="Pfam" id="PF10102"/>
    </source>
</evidence>
<feature type="domain" description="DUF2341" evidence="1">
    <location>
        <begin position="202"/>
        <end position="282"/>
    </location>
</feature>